<organism evidence="2 3">
    <name type="scientific">Pararge aegeria aegeria</name>
    <dbReference type="NCBI Taxonomy" id="348720"/>
    <lineage>
        <taxon>Eukaryota</taxon>
        <taxon>Metazoa</taxon>
        <taxon>Ecdysozoa</taxon>
        <taxon>Arthropoda</taxon>
        <taxon>Hexapoda</taxon>
        <taxon>Insecta</taxon>
        <taxon>Pterygota</taxon>
        <taxon>Neoptera</taxon>
        <taxon>Endopterygota</taxon>
        <taxon>Lepidoptera</taxon>
        <taxon>Glossata</taxon>
        <taxon>Ditrysia</taxon>
        <taxon>Papilionoidea</taxon>
        <taxon>Nymphalidae</taxon>
        <taxon>Satyrinae</taxon>
        <taxon>Satyrini</taxon>
        <taxon>Parargina</taxon>
        <taxon>Pararge</taxon>
    </lineage>
</organism>
<proteinExistence type="predicted"/>
<accession>A0A8S4QIA6</accession>
<feature type="region of interest" description="Disordered" evidence="1">
    <location>
        <begin position="63"/>
        <end position="91"/>
    </location>
</feature>
<gene>
    <name evidence="2" type="primary">jg4835</name>
    <name evidence="2" type="ORF">PAEG_LOCUS2143</name>
</gene>
<name>A0A8S4QIA6_9NEOP</name>
<dbReference type="AlphaFoldDB" id="A0A8S4QIA6"/>
<dbReference type="OrthoDB" id="6904667at2759"/>
<dbReference type="Proteomes" id="UP000838756">
    <property type="component" value="Unassembled WGS sequence"/>
</dbReference>
<protein>
    <submittedName>
        <fullName evidence="2">Jg4835 protein</fullName>
    </submittedName>
</protein>
<evidence type="ECO:0000256" key="1">
    <source>
        <dbReference type="SAM" id="MobiDB-lite"/>
    </source>
</evidence>
<comment type="caution">
    <text evidence="2">The sequence shown here is derived from an EMBL/GenBank/DDBJ whole genome shotgun (WGS) entry which is preliminary data.</text>
</comment>
<evidence type="ECO:0000313" key="3">
    <source>
        <dbReference type="Proteomes" id="UP000838756"/>
    </source>
</evidence>
<dbReference type="EMBL" id="CAKXAJ010006965">
    <property type="protein sequence ID" value="CAH2210232.1"/>
    <property type="molecule type" value="Genomic_DNA"/>
</dbReference>
<reference evidence="2" key="1">
    <citation type="submission" date="2022-03" db="EMBL/GenBank/DDBJ databases">
        <authorList>
            <person name="Lindestad O."/>
        </authorList>
    </citation>
    <scope>NUCLEOTIDE SEQUENCE</scope>
</reference>
<evidence type="ECO:0000313" key="2">
    <source>
        <dbReference type="EMBL" id="CAH2210232.1"/>
    </source>
</evidence>
<sequence>MVEHRLKNAQRAMERAMLGFSLLDRIPNVEIRNRTEITDIVQRAATLKWSWAGHMCRREGRAVEASDSGLTTAHWTGEASADHQLDGGMIS</sequence>
<keyword evidence="3" id="KW-1185">Reference proteome</keyword>